<sequence length="251" mass="29273">MGPTGPSQTGIPLNATASNACSDVGWALRPARSAQAEELHIYLISVHLPLGPSPDIHVWCIDSEEFDQFSTKKTWEALRQRSSLQPWTEHVWFKGHIPRHAFIMWLMHLDRLPTRDRLARWGMQLDLCGCLCGSHLESRDHIFLHYEISEVLWSKVTHRLGYSAFSFHIWLAFSVWHDTKDSISPLSLRRLAAQATLYSLWQERNNRYHNNISTDAIVLFKKLERQIRDALLAKQHRKQFAHLLQTWLDYD</sequence>
<reference evidence="2" key="1">
    <citation type="journal article" date="2014" name="Nat. Commun.">
        <title>The emerging biofuel crop Camelina sativa retains a highly undifferentiated hexaploid genome structure.</title>
        <authorList>
            <person name="Kagale S."/>
            <person name="Koh C."/>
            <person name="Nixon J."/>
            <person name="Bollina V."/>
            <person name="Clarke W.E."/>
            <person name="Tuteja R."/>
            <person name="Spillane C."/>
            <person name="Robinson S.J."/>
            <person name="Links M.G."/>
            <person name="Clarke C."/>
            <person name="Higgins E.E."/>
            <person name="Huebert T."/>
            <person name="Sharpe A.G."/>
            <person name="Parkin I.A."/>
        </authorList>
    </citation>
    <scope>NUCLEOTIDE SEQUENCE [LARGE SCALE GENOMIC DNA]</scope>
    <source>
        <strain evidence="2">cv. DH55</strain>
    </source>
</reference>
<dbReference type="PANTHER" id="PTHR33116">
    <property type="entry name" value="REVERSE TRANSCRIPTASE ZINC-BINDING DOMAIN-CONTAINING PROTEIN-RELATED-RELATED"/>
    <property type="match status" value="1"/>
</dbReference>
<evidence type="ECO:0000259" key="1">
    <source>
        <dbReference type="Pfam" id="PF13966"/>
    </source>
</evidence>
<dbReference type="RefSeq" id="XP_010473876.1">
    <property type="nucleotide sequence ID" value="XM_010475574.1"/>
</dbReference>
<protein>
    <submittedName>
        <fullName evidence="3">Uncharacterized protein LOC104753302</fullName>
    </submittedName>
</protein>
<dbReference type="Proteomes" id="UP000694864">
    <property type="component" value="Chromosome 16"/>
</dbReference>
<proteinExistence type="predicted"/>
<reference evidence="3" key="2">
    <citation type="submission" date="2025-08" db="UniProtKB">
        <authorList>
            <consortium name="RefSeq"/>
        </authorList>
    </citation>
    <scope>IDENTIFICATION</scope>
    <source>
        <tissue evidence="3">Leaf</tissue>
    </source>
</reference>
<evidence type="ECO:0000313" key="3">
    <source>
        <dbReference type="RefSeq" id="XP_010473876.1"/>
    </source>
</evidence>
<name>A0ABM0WNY3_CAMSA</name>
<dbReference type="Pfam" id="PF13966">
    <property type="entry name" value="zf-RVT"/>
    <property type="match status" value="1"/>
</dbReference>
<keyword evidence="2" id="KW-1185">Reference proteome</keyword>
<feature type="domain" description="Reverse transcriptase zinc-binding" evidence="1">
    <location>
        <begin position="69"/>
        <end position="153"/>
    </location>
</feature>
<dbReference type="PANTHER" id="PTHR33116:SF80">
    <property type="entry name" value="REVERSE TRANSCRIPTASE ZINC-BINDING DOMAIN-CONTAINING PROTEIN"/>
    <property type="match status" value="1"/>
</dbReference>
<dbReference type="InterPro" id="IPR026960">
    <property type="entry name" value="RVT-Znf"/>
</dbReference>
<dbReference type="GeneID" id="104753302"/>
<evidence type="ECO:0000313" key="2">
    <source>
        <dbReference type="Proteomes" id="UP000694864"/>
    </source>
</evidence>
<organism evidence="2 3">
    <name type="scientific">Camelina sativa</name>
    <name type="common">False flax</name>
    <name type="synonym">Myagrum sativum</name>
    <dbReference type="NCBI Taxonomy" id="90675"/>
    <lineage>
        <taxon>Eukaryota</taxon>
        <taxon>Viridiplantae</taxon>
        <taxon>Streptophyta</taxon>
        <taxon>Embryophyta</taxon>
        <taxon>Tracheophyta</taxon>
        <taxon>Spermatophyta</taxon>
        <taxon>Magnoliopsida</taxon>
        <taxon>eudicotyledons</taxon>
        <taxon>Gunneridae</taxon>
        <taxon>Pentapetalae</taxon>
        <taxon>rosids</taxon>
        <taxon>malvids</taxon>
        <taxon>Brassicales</taxon>
        <taxon>Brassicaceae</taxon>
        <taxon>Camelineae</taxon>
        <taxon>Camelina</taxon>
    </lineage>
</organism>
<gene>
    <name evidence="3" type="primary">LOC104753302</name>
</gene>
<accession>A0ABM0WNY3</accession>